<evidence type="ECO:0000313" key="6">
    <source>
        <dbReference type="Proteomes" id="UP001201985"/>
    </source>
</evidence>
<keyword evidence="2" id="KW-0238">DNA-binding</keyword>
<evidence type="ECO:0000256" key="1">
    <source>
        <dbReference type="ARBA" id="ARBA00023015"/>
    </source>
</evidence>
<feature type="domain" description="HTH gntR-type" evidence="4">
    <location>
        <begin position="22"/>
        <end position="89"/>
    </location>
</feature>
<dbReference type="Gene3D" id="1.20.120.530">
    <property type="entry name" value="GntR ligand-binding domain-like"/>
    <property type="match status" value="1"/>
</dbReference>
<evidence type="ECO:0000256" key="2">
    <source>
        <dbReference type="ARBA" id="ARBA00023125"/>
    </source>
</evidence>
<dbReference type="InterPro" id="IPR000524">
    <property type="entry name" value="Tscrpt_reg_HTH_GntR"/>
</dbReference>
<dbReference type="SUPFAM" id="SSF46785">
    <property type="entry name" value="Winged helix' DNA-binding domain"/>
    <property type="match status" value="1"/>
</dbReference>
<proteinExistence type="predicted"/>
<dbReference type="PANTHER" id="PTHR43537:SF5">
    <property type="entry name" value="UXU OPERON TRANSCRIPTIONAL REGULATOR"/>
    <property type="match status" value="1"/>
</dbReference>
<dbReference type="Pfam" id="PF07729">
    <property type="entry name" value="FCD"/>
    <property type="match status" value="1"/>
</dbReference>
<organism evidence="5 6">
    <name type="scientific">Teichococcus vastitatis</name>
    <dbReference type="NCBI Taxonomy" id="2307076"/>
    <lineage>
        <taxon>Bacteria</taxon>
        <taxon>Pseudomonadati</taxon>
        <taxon>Pseudomonadota</taxon>
        <taxon>Alphaproteobacteria</taxon>
        <taxon>Acetobacterales</taxon>
        <taxon>Roseomonadaceae</taxon>
        <taxon>Roseomonas</taxon>
    </lineage>
</organism>
<dbReference type="InterPro" id="IPR036390">
    <property type="entry name" value="WH_DNA-bd_sf"/>
</dbReference>
<keyword evidence="1" id="KW-0805">Transcription regulation</keyword>
<dbReference type="PANTHER" id="PTHR43537">
    <property type="entry name" value="TRANSCRIPTIONAL REGULATOR, GNTR FAMILY"/>
    <property type="match status" value="1"/>
</dbReference>
<dbReference type="InterPro" id="IPR036388">
    <property type="entry name" value="WH-like_DNA-bd_sf"/>
</dbReference>
<dbReference type="RefSeq" id="WP_120010283.1">
    <property type="nucleotide sequence ID" value="NZ_JALBUU010000004.1"/>
</dbReference>
<keyword evidence="3" id="KW-0804">Transcription</keyword>
<comment type="caution">
    <text evidence="5">The sequence shown here is derived from an EMBL/GenBank/DDBJ whole genome shotgun (WGS) entry which is preliminary data.</text>
</comment>
<dbReference type="EMBL" id="JALBUU010000004">
    <property type="protein sequence ID" value="MCI0752344.1"/>
    <property type="molecule type" value="Genomic_DNA"/>
</dbReference>
<dbReference type="Pfam" id="PF00392">
    <property type="entry name" value="GntR"/>
    <property type="match status" value="1"/>
</dbReference>
<evidence type="ECO:0000259" key="4">
    <source>
        <dbReference type="PROSITE" id="PS50949"/>
    </source>
</evidence>
<protein>
    <submittedName>
        <fullName evidence="5">GntR family transcriptional regulator</fullName>
    </submittedName>
</protein>
<dbReference type="InterPro" id="IPR008920">
    <property type="entry name" value="TF_FadR/GntR_C"/>
</dbReference>
<gene>
    <name evidence="5" type="ORF">MON41_01025</name>
</gene>
<sequence>MELDQDAAQRRRCTGIAGRHATTAAELAHARLKTLILDNGLPPGSQCLESELALRLGLSRTPIREALVRLQQDGLVAITPRHGMRVLPLIAADMREIYEVLTSLEPMAAELLARRPDPSAGLEPLEAACSAMERAIAAREQLAWARADEAFHLGLAELCGNRRLAGMVMQVWEQSHRARIFTLQQRPLPTRSTTEHRHVLRAIAAGDAERARELYRRHRRRSGGELVSIIERSGVAWL</sequence>
<dbReference type="SMART" id="SM00345">
    <property type="entry name" value="HTH_GNTR"/>
    <property type="match status" value="1"/>
</dbReference>
<dbReference type="SMART" id="SM00895">
    <property type="entry name" value="FCD"/>
    <property type="match status" value="1"/>
</dbReference>
<dbReference type="Proteomes" id="UP001201985">
    <property type="component" value="Unassembled WGS sequence"/>
</dbReference>
<dbReference type="PROSITE" id="PS50949">
    <property type="entry name" value="HTH_GNTR"/>
    <property type="match status" value="1"/>
</dbReference>
<reference evidence="5 6" key="1">
    <citation type="submission" date="2022-03" db="EMBL/GenBank/DDBJ databases">
        <title>Complete genome analysis of Roseomonas KG 17.1 : a prolific producer of plant growth promoters.</title>
        <authorList>
            <person name="Saadouli I."/>
            <person name="Najjari A."/>
            <person name="Mosbah A."/>
            <person name="Ouzari H.I."/>
        </authorList>
    </citation>
    <scope>NUCLEOTIDE SEQUENCE [LARGE SCALE GENOMIC DNA]</scope>
    <source>
        <strain evidence="5 6">KG17-1</strain>
    </source>
</reference>
<dbReference type="Gene3D" id="1.10.10.10">
    <property type="entry name" value="Winged helix-like DNA-binding domain superfamily/Winged helix DNA-binding domain"/>
    <property type="match status" value="1"/>
</dbReference>
<dbReference type="InterPro" id="IPR011711">
    <property type="entry name" value="GntR_C"/>
</dbReference>
<evidence type="ECO:0000313" key="5">
    <source>
        <dbReference type="EMBL" id="MCI0752344.1"/>
    </source>
</evidence>
<accession>A0ABS9VZB9</accession>
<name>A0ABS9VZB9_9PROT</name>
<keyword evidence="6" id="KW-1185">Reference proteome</keyword>
<dbReference type="SUPFAM" id="SSF48008">
    <property type="entry name" value="GntR ligand-binding domain-like"/>
    <property type="match status" value="1"/>
</dbReference>
<evidence type="ECO:0000256" key="3">
    <source>
        <dbReference type="ARBA" id="ARBA00023163"/>
    </source>
</evidence>
<dbReference type="PRINTS" id="PR00035">
    <property type="entry name" value="HTHGNTR"/>
</dbReference>